<keyword evidence="1" id="KW-1133">Transmembrane helix</keyword>
<evidence type="ECO:0000256" key="2">
    <source>
        <dbReference type="SAM" id="SignalP"/>
    </source>
</evidence>
<gene>
    <name evidence="3" type="ORF">ZIOFF_028506</name>
</gene>
<evidence type="ECO:0000313" key="3">
    <source>
        <dbReference type="EMBL" id="KAG6510482.1"/>
    </source>
</evidence>
<reference evidence="3 4" key="1">
    <citation type="submission" date="2020-08" db="EMBL/GenBank/DDBJ databases">
        <title>Plant Genome Project.</title>
        <authorList>
            <person name="Zhang R.-G."/>
        </authorList>
    </citation>
    <scope>NUCLEOTIDE SEQUENCE [LARGE SCALE GENOMIC DNA]</scope>
    <source>
        <tissue evidence="3">Rhizome</tissue>
    </source>
</reference>
<keyword evidence="2" id="KW-0732">Signal</keyword>
<sequence>MAFFCDAGSSNLLLAVLCLLSASVSARPGVLFLHPCNTLFVTYTVSTTDAALSGGRTGSVSIYRIIKPSLTFDADPRPATIPRSGIVLPRREAAPTNPEPLVFSSLQERAKDILVVVIGLLFGVGCGALTAATMYLAWSLISHGHEICCSDAYSEEEEEEDVAEYPNQEGYVKIPAA</sequence>
<feature type="chain" id="PRO_5035278785" evidence="2">
    <location>
        <begin position="27"/>
        <end position="177"/>
    </location>
</feature>
<comment type="caution">
    <text evidence="3">The sequence shown here is derived from an EMBL/GenBank/DDBJ whole genome shotgun (WGS) entry which is preliminary data.</text>
</comment>
<dbReference type="PANTHER" id="PTHR35107">
    <property type="entry name" value="EXPRESSED PROTEIN"/>
    <property type="match status" value="1"/>
</dbReference>
<name>A0A8J5GLD8_ZINOF</name>
<evidence type="ECO:0000256" key="1">
    <source>
        <dbReference type="SAM" id="Phobius"/>
    </source>
</evidence>
<keyword evidence="1" id="KW-0472">Membrane</keyword>
<keyword evidence="4" id="KW-1185">Reference proteome</keyword>
<proteinExistence type="predicted"/>
<dbReference type="Proteomes" id="UP000734854">
    <property type="component" value="Unassembled WGS sequence"/>
</dbReference>
<feature type="transmembrane region" description="Helical" evidence="1">
    <location>
        <begin position="113"/>
        <end position="137"/>
    </location>
</feature>
<feature type="signal peptide" evidence="2">
    <location>
        <begin position="1"/>
        <end position="26"/>
    </location>
</feature>
<dbReference type="PANTHER" id="PTHR35107:SF2">
    <property type="entry name" value="EXPRESSED PROTEIN"/>
    <property type="match status" value="1"/>
</dbReference>
<protein>
    <submittedName>
        <fullName evidence="3">Uncharacterized protein</fullName>
    </submittedName>
</protein>
<dbReference type="OrthoDB" id="769005at2759"/>
<accession>A0A8J5GLD8</accession>
<keyword evidence="1" id="KW-0812">Transmembrane</keyword>
<dbReference type="AlphaFoldDB" id="A0A8J5GLD8"/>
<organism evidence="3 4">
    <name type="scientific">Zingiber officinale</name>
    <name type="common">Ginger</name>
    <name type="synonym">Amomum zingiber</name>
    <dbReference type="NCBI Taxonomy" id="94328"/>
    <lineage>
        <taxon>Eukaryota</taxon>
        <taxon>Viridiplantae</taxon>
        <taxon>Streptophyta</taxon>
        <taxon>Embryophyta</taxon>
        <taxon>Tracheophyta</taxon>
        <taxon>Spermatophyta</taxon>
        <taxon>Magnoliopsida</taxon>
        <taxon>Liliopsida</taxon>
        <taxon>Zingiberales</taxon>
        <taxon>Zingiberaceae</taxon>
        <taxon>Zingiber</taxon>
    </lineage>
</organism>
<evidence type="ECO:0000313" key="4">
    <source>
        <dbReference type="Proteomes" id="UP000734854"/>
    </source>
</evidence>
<dbReference type="EMBL" id="JACMSC010000008">
    <property type="protein sequence ID" value="KAG6510482.1"/>
    <property type="molecule type" value="Genomic_DNA"/>
</dbReference>